<keyword evidence="1" id="KW-0547">Nucleotide-binding</keyword>
<keyword evidence="3" id="KW-1185">Reference proteome</keyword>
<dbReference type="Gene3D" id="1.10.20.60">
    <property type="entry name" value="Glu-tRNAGln amidotransferase C subunit, N-terminal domain"/>
    <property type="match status" value="1"/>
</dbReference>
<comment type="similarity">
    <text evidence="1">Belongs to the GatC family.</text>
</comment>
<dbReference type="Pfam" id="PF02686">
    <property type="entry name" value="GatC"/>
    <property type="match status" value="1"/>
</dbReference>
<dbReference type="PANTHER" id="PTHR15004">
    <property type="entry name" value="GLUTAMYL-TRNA(GLN) AMIDOTRANSFERASE SUBUNIT C, MITOCHONDRIAL"/>
    <property type="match status" value="1"/>
</dbReference>
<dbReference type="GO" id="GO:0006450">
    <property type="term" value="P:regulation of translational fidelity"/>
    <property type="evidence" value="ECO:0007669"/>
    <property type="project" value="InterPro"/>
</dbReference>
<comment type="function">
    <text evidence="1">Allows the formation of correctly charged Asn-tRNA(Asn) or Gln-tRNA(Gln) through the transamidation of misacylated Asp-tRNA(Asn) or Glu-tRNA(Gln) in organisms which lack either or both of asparaginyl-tRNA or glutaminyl-tRNA synthetases. The reaction takes place in the presence of glutamine and ATP through an activated phospho-Asp-tRNA(Asn) or phospho-Glu-tRNA(Gln).</text>
</comment>
<dbReference type="RefSeq" id="WP_015006546.1">
    <property type="nucleotide sequence ID" value="NZ_FQZJ01000001.1"/>
</dbReference>
<proteinExistence type="inferred from homology"/>
<keyword evidence="1" id="KW-0648">Protein biosynthesis</keyword>
<organism evidence="2 3">
    <name type="scientific">Cycloclasticus pugetii</name>
    <dbReference type="NCBI Taxonomy" id="34068"/>
    <lineage>
        <taxon>Bacteria</taxon>
        <taxon>Pseudomonadati</taxon>
        <taxon>Pseudomonadota</taxon>
        <taxon>Gammaproteobacteria</taxon>
        <taxon>Thiotrichales</taxon>
        <taxon>Piscirickettsiaceae</taxon>
        <taxon>Cycloclasticus</taxon>
    </lineage>
</organism>
<dbReference type="AlphaFoldDB" id="A0AB33Z0Z8"/>
<protein>
    <recommendedName>
        <fullName evidence="1">Aspartyl/glutamyl-tRNA(Asn/Gln) amidotransferase subunit C</fullName>
        <shortName evidence="1">Asp/Glu-ADT subunit C</shortName>
        <ecNumber evidence="1">6.3.5.-</ecNumber>
    </recommendedName>
</protein>
<dbReference type="GO" id="GO:0005524">
    <property type="term" value="F:ATP binding"/>
    <property type="evidence" value="ECO:0007669"/>
    <property type="project" value="UniProtKB-KW"/>
</dbReference>
<dbReference type="Proteomes" id="UP000015462">
    <property type="component" value="Unassembled WGS sequence"/>
</dbReference>
<dbReference type="SUPFAM" id="SSF141000">
    <property type="entry name" value="Glu-tRNAGln amidotransferase C subunit"/>
    <property type="match status" value="1"/>
</dbReference>
<dbReference type="NCBIfam" id="TIGR00135">
    <property type="entry name" value="gatC"/>
    <property type="match status" value="1"/>
</dbReference>
<evidence type="ECO:0000313" key="3">
    <source>
        <dbReference type="Proteomes" id="UP000015462"/>
    </source>
</evidence>
<dbReference type="GO" id="GO:0070681">
    <property type="term" value="P:glutaminyl-tRNAGln biosynthesis via transamidation"/>
    <property type="evidence" value="ECO:0007669"/>
    <property type="project" value="TreeGrafter"/>
</dbReference>
<dbReference type="GO" id="GO:0050567">
    <property type="term" value="F:glutaminyl-tRNA synthase (glutamine-hydrolyzing) activity"/>
    <property type="evidence" value="ECO:0007669"/>
    <property type="project" value="UniProtKB-UniRule"/>
</dbReference>
<reference evidence="2 3" key="1">
    <citation type="journal article" date="2013" name="Genome Announc.">
        <title>Genome Sequence of the Pyrene- and Fluoranthene-Degrading Bacterium Cycloclasticus sp. Strain PY97M.</title>
        <authorList>
            <person name="Cui Z."/>
            <person name="Xu G."/>
            <person name="Li Q."/>
            <person name="Gao W."/>
            <person name="Zheng L."/>
        </authorList>
    </citation>
    <scope>NUCLEOTIDE SEQUENCE [LARGE SCALE GENOMIC DNA]</scope>
    <source>
        <strain evidence="2 3">PY97M</strain>
    </source>
</reference>
<keyword evidence="1" id="KW-0067">ATP-binding</keyword>
<comment type="catalytic activity">
    <reaction evidence="1">
        <text>L-aspartyl-tRNA(Asn) + L-glutamine + ATP + H2O = L-asparaginyl-tRNA(Asn) + L-glutamate + ADP + phosphate + 2 H(+)</text>
        <dbReference type="Rhea" id="RHEA:14513"/>
        <dbReference type="Rhea" id="RHEA-COMP:9674"/>
        <dbReference type="Rhea" id="RHEA-COMP:9677"/>
        <dbReference type="ChEBI" id="CHEBI:15377"/>
        <dbReference type="ChEBI" id="CHEBI:15378"/>
        <dbReference type="ChEBI" id="CHEBI:29985"/>
        <dbReference type="ChEBI" id="CHEBI:30616"/>
        <dbReference type="ChEBI" id="CHEBI:43474"/>
        <dbReference type="ChEBI" id="CHEBI:58359"/>
        <dbReference type="ChEBI" id="CHEBI:78515"/>
        <dbReference type="ChEBI" id="CHEBI:78516"/>
        <dbReference type="ChEBI" id="CHEBI:456216"/>
    </reaction>
</comment>
<comment type="caution">
    <text evidence="2">The sequence shown here is derived from an EMBL/GenBank/DDBJ whole genome shotgun (WGS) entry which is preliminary data.</text>
</comment>
<dbReference type="HAMAP" id="MF_00122">
    <property type="entry name" value="GatC"/>
    <property type="match status" value="1"/>
</dbReference>
<dbReference type="GO" id="GO:0006412">
    <property type="term" value="P:translation"/>
    <property type="evidence" value="ECO:0007669"/>
    <property type="project" value="UniProtKB-UniRule"/>
</dbReference>
<keyword evidence="1" id="KW-0436">Ligase</keyword>
<sequence>MPIQSEDVLKIAHLARLGIQHEQLESYASDLSNIMLLVEQMNQVDTTDIEPMAHPLDQFQRLRADVVSESNQRDILQDNAPSIEDGLFLVPRVID</sequence>
<comment type="subunit">
    <text evidence="1">Heterotrimer of A, B and C subunits.</text>
</comment>
<dbReference type="PANTHER" id="PTHR15004:SF0">
    <property type="entry name" value="GLUTAMYL-TRNA(GLN) AMIDOTRANSFERASE SUBUNIT C, MITOCHONDRIAL"/>
    <property type="match status" value="1"/>
</dbReference>
<evidence type="ECO:0000313" key="2">
    <source>
        <dbReference type="EMBL" id="EPD12858.1"/>
    </source>
</evidence>
<dbReference type="EMBL" id="ASHL01000006">
    <property type="protein sequence ID" value="EPD12858.1"/>
    <property type="molecule type" value="Genomic_DNA"/>
</dbReference>
<gene>
    <name evidence="1" type="primary">gatC</name>
    <name evidence="2" type="ORF">L196_08311</name>
</gene>
<evidence type="ECO:0000256" key="1">
    <source>
        <dbReference type="HAMAP-Rule" id="MF_00122"/>
    </source>
</evidence>
<dbReference type="EC" id="6.3.5.-" evidence="1"/>
<name>A0AB33Z0Z8_9GAMM</name>
<accession>A0AB33Z0Z8</accession>
<dbReference type="InterPro" id="IPR036113">
    <property type="entry name" value="Asp/Glu-ADT_sf_sub_c"/>
</dbReference>
<dbReference type="InterPro" id="IPR003837">
    <property type="entry name" value="GatC"/>
</dbReference>
<comment type="catalytic activity">
    <reaction evidence="1">
        <text>L-glutamyl-tRNA(Gln) + L-glutamine + ATP + H2O = L-glutaminyl-tRNA(Gln) + L-glutamate + ADP + phosphate + H(+)</text>
        <dbReference type="Rhea" id="RHEA:17521"/>
        <dbReference type="Rhea" id="RHEA-COMP:9681"/>
        <dbReference type="Rhea" id="RHEA-COMP:9684"/>
        <dbReference type="ChEBI" id="CHEBI:15377"/>
        <dbReference type="ChEBI" id="CHEBI:15378"/>
        <dbReference type="ChEBI" id="CHEBI:29985"/>
        <dbReference type="ChEBI" id="CHEBI:30616"/>
        <dbReference type="ChEBI" id="CHEBI:43474"/>
        <dbReference type="ChEBI" id="CHEBI:58359"/>
        <dbReference type="ChEBI" id="CHEBI:78520"/>
        <dbReference type="ChEBI" id="CHEBI:78521"/>
        <dbReference type="ChEBI" id="CHEBI:456216"/>
    </reaction>
</comment>